<dbReference type="GO" id="GO:0016301">
    <property type="term" value="F:kinase activity"/>
    <property type="evidence" value="ECO:0007669"/>
    <property type="project" value="UniProtKB-UniRule"/>
</dbReference>
<organism evidence="2 3">
    <name type="scientific">Candidatus Brachybacterium merdavium</name>
    <dbReference type="NCBI Taxonomy" id="2838513"/>
    <lineage>
        <taxon>Bacteria</taxon>
        <taxon>Bacillati</taxon>
        <taxon>Actinomycetota</taxon>
        <taxon>Actinomycetes</taxon>
        <taxon>Micrococcales</taxon>
        <taxon>Dermabacteraceae</taxon>
        <taxon>Brachybacterium</taxon>
    </lineage>
</organism>
<gene>
    <name evidence="2" type="ORF">H9786_15045</name>
</gene>
<dbReference type="InterPro" id="IPR016477">
    <property type="entry name" value="Fructo-/Ketosamine-3-kinase"/>
</dbReference>
<name>A0A9D2LFS5_9MICO</name>
<dbReference type="AlphaFoldDB" id="A0A9D2LFS5"/>
<dbReference type="PANTHER" id="PTHR12149">
    <property type="entry name" value="FRUCTOSAMINE 3 KINASE-RELATED PROTEIN"/>
    <property type="match status" value="1"/>
</dbReference>
<keyword evidence="1" id="KW-0808">Transferase</keyword>
<accession>A0A9D2LFS5</accession>
<reference evidence="2" key="2">
    <citation type="submission" date="2021-04" db="EMBL/GenBank/DDBJ databases">
        <authorList>
            <person name="Gilroy R."/>
        </authorList>
    </citation>
    <scope>NUCLEOTIDE SEQUENCE</scope>
    <source>
        <strain evidence="2">ChiHjej13B12-24818</strain>
    </source>
</reference>
<dbReference type="InterPro" id="IPR011009">
    <property type="entry name" value="Kinase-like_dom_sf"/>
</dbReference>
<dbReference type="Gene3D" id="1.10.510.10">
    <property type="entry name" value="Transferase(Phosphotransferase) domain 1"/>
    <property type="match status" value="1"/>
</dbReference>
<evidence type="ECO:0000313" key="2">
    <source>
        <dbReference type="EMBL" id="HJB11814.1"/>
    </source>
</evidence>
<comment type="similarity">
    <text evidence="1">Belongs to the fructosamine kinase family.</text>
</comment>
<evidence type="ECO:0000256" key="1">
    <source>
        <dbReference type="PIRNR" id="PIRNR006221"/>
    </source>
</evidence>
<dbReference type="SUPFAM" id="SSF56112">
    <property type="entry name" value="Protein kinase-like (PK-like)"/>
    <property type="match status" value="1"/>
</dbReference>
<dbReference type="Gene3D" id="3.30.200.20">
    <property type="entry name" value="Phosphorylase Kinase, domain 1"/>
    <property type="match status" value="1"/>
</dbReference>
<protein>
    <submittedName>
        <fullName evidence="2">Fructosamine kinase family protein</fullName>
    </submittedName>
</protein>
<reference evidence="2" key="1">
    <citation type="journal article" date="2021" name="PeerJ">
        <title>Extensive microbial diversity within the chicken gut microbiome revealed by metagenomics and culture.</title>
        <authorList>
            <person name="Gilroy R."/>
            <person name="Ravi A."/>
            <person name="Getino M."/>
            <person name="Pursley I."/>
            <person name="Horton D.L."/>
            <person name="Alikhan N.F."/>
            <person name="Baker D."/>
            <person name="Gharbi K."/>
            <person name="Hall N."/>
            <person name="Watson M."/>
            <person name="Adriaenssens E.M."/>
            <person name="Foster-Nyarko E."/>
            <person name="Jarju S."/>
            <person name="Secka A."/>
            <person name="Antonio M."/>
            <person name="Oren A."/>
            <person name="Chaudhuri R.R."/>
            <person name="La Ragione R."/>
            <person name="Hildebrand F."/>
            <person name="Pallen M.J."/>
        </authorList>
    </citation>
    <scope>NUCLEOTIDE SEQUENCE</scope>
    <source>
        <strain evidence="2">ChiHjej13B12-24818</strain>
    </source>
</reference>
<keyword evidence="1 2" id="KW-0418">Kinase</keyword>
<dbReference type="PIRSF" id="PIRSF006221">
    <property type="entry name" value="Ketosamine-3-kinase"/>
    <property type="match status" value="1"/>
</dbReference>
<dbReference type="Proteomes" id="UP000823823">
    <property type="component" value="Unassembled WGS sequence"/>
</dbReference>
<dbReference type="PANTHER" id="PTHR12149:SF8">
    <property type="entry name" value="PROTEIN-RIBULOSAMINE 3-KINASE"/>
    <property type="match status" value="1"/>
</dbReference>
<dbReference type="Gene3D" id="1.20.1270.240">
    <property type="match status" value="1"/>
</dbReference>
<proteinExistence type="inferred from homology"/>
<dbReference type="EMBL" id="DWZH01000121">
    <property type="protein sequence ID" value="HJB11814.1"/>
    <property type="molecule type" value="Genomic_DNA"/>
</dbReference>
<dbReference type="Pfam" id="PF03881">
    <property type="entry name" value="Fructosamin_kin"/>
    <property type="match status" value="1"/>
</dbReference>
<evidence type="ECO:0000313" key="3">
    <source>
        <dbReference type="Proteomes" id="UP000823823"/>
    </source>
</evidence>
<sequence>MNDFLKTRPGAPEGFFAAEAAGLRWLAEPSAVPVVEVLETGAEFLRLARVEPAPPSAAGAQEFGRGLARLHEAGAPGFGWAPAETAWFGPLDDPFPVPTTSHDDHATFVARDRLSPLAQRTRDQLDRAGADAVDAAIEVIGAGAFDGISGQGREAPARVHGDLWSGNLMWTASGGTLIDPAAHGGHRLEDLAMLSLFGAPYLEEIFAGYEAEHPLPAGWREDLPAHLFFGLLAHVALFGGGYAQQTVTVARRITARAQQLEERRA</sequence>
<comment type="caution">
    <text evidence="2">The sequence shown here is derived from an EMBL/GenBank/DDBJ whole genome shotgun (WGS) entry which is preliminary data.</text>
</comment>